<dbReference type="EC" id="2.7.11.1" evidence="1"/>
<comment type="catalytic activity">
    <reaction evidence="7">
        <text>L-threonyl-[protein] + ATP = O-phospho-L-threonyl-[protein] + ADP + H(+)</text>
        <dbReference type="Rhea" id="RHEA:46608"/>
        <dbReference type="Rhea" id="RHEA-COMP:11060"/>
        <dbReference type="Rhea" id="RHEA-COMP:11605"/>
        <dbReference type="ChEBI" id="CHEBI:15378"/>
        <dbReference type="ChEBI" id="CHEBI:30013"/>
        <dbReference type="ChEBI" id="CHEBI:30616"/>
        <dbReference type="ChEBI" id="CHEBI:61977"/>
        <dbReference type="ChEBI" id="CHEBI:456216"/>
        <dbReference type="EC" id="2.7.11.1"/>
    </reaction>
</comment>
<dbReference type="InterPro" id="IPR018451">
    <property type="entry name" value="NAF/FISL_domain"/>
</dbReference>
<reference evidence="10" key="1">
    <citation type="submission" date="2023-05" db="EMBL/GenBank/DDBJ databases">
        <title>Nepenthes gracilis genome sequencing.</title>
        <authorList>
            <person name="Fukushima K."/>
        </authorList>
    </citation>
    <scope>NUCLEOTIDE SEQUENCE</scope>
    <source>
        <strain evidence="10">SING2019-196</strain>
    </source>
</reference>
<dbReference type="PROSITE" id="PS50816">
    <property type="entry name" value="NAF"/>
    <property type="match status" value="1"/>
</dbReference>
<keyword evidence="11" id="KW-1185">Reference proteome</keyword>
<dbReference type="GO" id="GO:0007165">
    <property type="term" value="P:signal transduction"/>
    <property type="evidence" value="ECO:0007669"/>
    <property type="project" value="InterPro"/>
</dbReference>
<dbReference type="EMBL" id="BSYO01000029">
    <property type="protein sequence ID" value="GMH25495.1"/>
    <property type="molecule type" value="Genomic_DNA"/>
</dbReference>
<keyword evidence="6" id="KW-0067">ATP-binding</keyword>
<accession>A0AAD3T9P8</accession>
<sequence length="157" mass="18124">MNKKGYGGAEAEYIRRYHKHGPADHQYSSLLITHIRPPIHPINAAEFTCPFWFSPAAKLLIDKILDPNPKTRIKIERIKNNPWFRVNYIPIRQGVEEEVNLDDVHTVFEDIEDQHVTDSGNNDIGPLVMNAFEMITLSQGLNLSVLFDRRQVCLLKF</sequence>
<feature type="domain" description="NAF" evidence="9">
    <location>
        <begin position="124"/>
        <end position="148"/>
    </location>
</feature>
<evidence type="ECO:0000256" key="5">
    <source>
        <dbReference type="ARBA" id="ARBA00022777"/>
    </source>
</evidence>
<evidence type="ECO:0000313" key="10">
    <source>
        <dbReference type="EMBL" id="GMH25495.1"/>
    </source>
</evidence>
<name>A0AAD3T9P8_NEPGR</name>
<dbReference type="InterPro" id="IPR004041">
    <property type="entry name" value="NAF_dom"/>
</dbReference>
<dbReference type="PANTHER" id="PTHR43895:SF32">
    <property type="entry name" value="SERINE_THREONINE-PROTEIN KINASE CHK1"/>
    <property type="match status" value="1"/>
</dbReference>
<evidence type="ECO:0000256" key="8">
    <source>
        <dbReference type="ARBA" id="ARBA00048679"/>
    </source>
</evidence>
<proteinExistence type="predicted"/>
<dbReference type="GO" id="GO:0005524">
    <property type="term" value="F:ATP binding"/>
    <property type="evidence" value="ECO:0007669"/>
    <property type="project" value="UniProtKB-KW"/>
</dbReference>
<dbReference type="InterPro" id="IPR011009">
    <property type="entry name" value="Kinase-like_dom_sf"/>
</dbReference>
<dbReference type="PANTHER" id="PTHR43895">
    <property type="entry name" value="CALCIUM/CALMODULIN-DEPENDENT PROTEIN KINASE KINASE-RELATED"/>
    <property type="match status" value="1"/>
</dbReference>
<protein>
    <recommendedName>
        <fullName evidence="1">non-specific serine/threonine protein kinase</fullName>
        <ecNumber evidence="1">2.7.11.1</ecNumber>
    </recommendedName>
</protein>
<dbReference type="Gene3D" id="3.30.310.80">
    <property type="entry name" value="Kinase associated domain 1, KA1"/>
    <property type="match status" value="1"/>
</dbReference>
<dbReference type="GO" id="GO:0004674">
    <property type="term" value="F:protein serine/threonine kinase activity"/>
    <property type="evidence" value="ECO:0007669"/>
    <property type="project" value="UniProtKB-KW"/>
</dbReference>
<evidence type="ECO:0000256" key="6">
    <source>
        <dbReference type="ARBA" id="ARBA00022840"/>
    </source>
</evidence>
<evidence type="ECO:0000256" key="1">
    <source>
        <dbReference type="ARBA" id="ARBA00012513"/>
    </source>
</evidence>
<comment type="caution">
    <text evidence="10">The sequence shown here is derived from an EMBL/GenBank/DDBJ whole genome shotgun (WGS) entry which is preliminary data.</text>
</comment>
<dbReference type="Gene3D" id="1.10.510.10">
    <property type="entry name" value="Transferase(Phosphotransferase) domain 1"/>
    <property type="match status" value="1"/>
</dbReference>
<organism evidence="10 11">
    <name type="scientific">Nepenthes gracilis</name>
    <name type="common">Slender pitcher plant</name>
    <dbReference type="NCBI Taxonomy" id="150966"/>
    <lineage>
        <taxon>Eukaryota</taxon>
        <taxon>Viridiplantae</taxon>
        <taxon>Streptophyta</taxon>
        <taxon>Embryophyta</taxon>
        <taxon>Tracheophyta</taxon>
        <taxon>Spermatophyta</taxon>
        <taxon>Magnoliopsida</taxon>
        <taxon>eudicotyledons</taxon>
        <taxon>Gunneridae</taxon>
        <taxon>Pentapetalae</taxon>
        <taxon>Caryophyllales</taxon>
        <taxon>Nepenthaceae</taxon>
        <taxon>Nepenthes</taxon>
    </lineage>
</organism>
<evidence type="ECO:0000256" key="3">
    <source>
        <dbReference type="ARBA" id="ARBA00022679"/>
    </source>
</evidence>
<keyword evidence="2" id="KW-0723">Serine/threonine-protein kinase</keyword>
<evidence type="ECO:0000256" key="4">
    <source>
        <dbReference type="ARBA" id="ARBA00022741"/>
    </source>
</evidence>
<gene>
    <name evidence="10" type="ORF">Nepgr_027338</name>
</gene>
<dbReference type="Pfam" id="PF03822">
    <property type="entry name" value="NAF"/>
    <property type="match status" value="1"/>
</dbReference>
<dbReference type="SUPFAM" id="SSF56112">
    <property type="entry name" value="Protein kinase-like (PK-like)"/>
    <property type="match status" value="1"/>
</dbReference>
<dbReference type="Proteomes" id="UP001279734">
    <property type="component" value="Unassembled WGS sequence"/>
</dbReference>
<keyword evidence="3" id="KW-0808">Transferase</keyword>
<evidence type="ECO:0000259" key="9">
    <source>
        <dbReference type="PROSITE" id="PS50816"/>
    </source>
</evidence>
<evidence type="ECO:0000313" key="11">
    <source>
        <dbReference type="Proteomes" id="UP001279734"/>
    </source>
</evidence>
<keyword evidence="5" id="KW-0418">Kinase</keyword>
<comment type="catalytic activity">
    <reaction evidence="8">
        <text>L-seryl-[protein] + ATP = O-phospho-L-seryl-[protein] + ADP + H(+)</text>
        <dbReference type="Rhea" id="RHEA:17989"/>
        <dbReference type="Rhea" id="RHEA-COMP:9863"/>
        <dbReference type="Rhea" id="RHEA-COMP:11604"/>
        <dbReference type="ChEBI" id="CHEBI:15378"/>
        <dbReference type="ChEBI" id="CHEBI:29999"/>
        <dbReference type="ChEBI" id="CHEBI:30616"/>
        <dbReference type="ChEBI" id="CHEBI:83421"/>
        <dbReference type="ChEBI" id="CHEBI:456216"/>
        <dbReference type="EC" id="2.7.11.1"/>
    </reaction>
</comment>
<evidence type="ECO:0000256" key="2">
    <source>
        <dbReference type="ARBA" id="ARBA00022527"/>
    </source>
</evidence>
<keyword evidence="4" id="KW-0547">Nucleotide-binding</keyword>
<dbReference type="AlphaFoldDB" id="A0AAD3T9P8"/>
<evidence type="ECO:0000256" key="7">
    <source>
        <dbReference type="ARBA" id="ARBA00047899"/>
    </source>
</evidence>